<protein>
    <recommendedName>
        <fullName evidence="3">Lipoprotein</fullName>
    </recommendedName>
</protein>
<dbReference type="STRING" id="1907941.BKE30_07825"/>
<dbReference type="RefSeq" id="WP_076878059.1">
    <property type="nucleotide sequence ID" value="NZ_MLCN01000018.1"/>
</dbReference>
<gene>
    <name evidence="1" type="ORF">BKE30_07825</name>
</gene>
<proteinExistence type="predicted"/>
<dbReference type="PROSITE" id="PS51257">
    <property type="entry name" value="PROKAR_LIPOPROTEIN"/>
    <property type="match status" value="1"/>
</dbReference>
<comment type="caution">
    <text evidence="1">The sequence shown here is derived from an EMBL/GenBank/DDBJ whole genome shotgun (WGS) entry which is preliminary data.</text>
</comment>
<dbReference type="EMBL" id="MLCN01000018">
    <property type="protein sequence ID" value="ONG40058.1"/>
    <property type="molecule type" value="Genomic_DNA"/>
</dbReference>
<name>A0A1S8CUX8_9GAMM</name>
<reference evidence="1 2" key="1">
    <citation type="submission" date="2016-10" db="EMBL/GenBank/DDBJ databases">
        <title>Draft Genome sequence of Alkanindiges sp. strain H1.</title>
        <authorList>
            <person name="Subhash Y."/>
            <person name="Lee S."/>
        </authorList>
    </citation>
    <scope>NUCLEOTIDE SEQUENCE [LARGE SCALE GENOMIC DNA]</scope>
    <source>
        <strain evidence="1 2">H1</strain>
    </source>
</reference>
<organism evidence="1 2">
    <name type="scientific">Alkanindiges hydrocarboniclasticus</name>
    <dbReference type="NCBI Taxonomy" id="1907941"/>
    <lineage>
        <taxon>Bacteria</taxon>
        <taxon>Pseudomonadati</taxon>
        <taxon>Pseudomonadota</taxon>
        <taxon>Gammaproteobacteria</taxon>
        <taxon>Moraxellales</taxon>
        <taxon>Moraxellaceae</taxon>
        <taxon>Alkanindiges</taxon>
    </lineage>
</organism>
<dbReference type="OrthoDB" id="6212239at2"/>
<dbReference type="Proteomes" id="UP000192132">
    <property type="component" value="Unassembled WGS sequence"/>
</dbReference>
<evidence type="ECO:0000313" key="2">
    <source>
        <dbReference type="Proteomes" id="UP000192132"/>
    </source>
</evidence>
<accession>A0A1S8CUX8</accession>
<dbReference type="AlphaFoldDB" id="A0A1S8CUX8"/>
<evidence type="ECO:0000313" key="1">
    <source>
        <dbReference type="EMBL" id="ONG40058.1"/>
    </source>
</evidence>
<keyword evidence="2" id="KW-1185">Reference proteome</keyword>
<sequence length="218" mass="23955">MKVREVIAVGFILLAVLFISGCASTALKKGAADSIAQTRHDLKQAQKVYANFSGLPFALLPSKKTNIEFNNSLPVYRLDQHNTYVKGFQLPAFIQPYRIIIKGSGRGFADGNVAMFAPVIYTLDAHYQVLRVFKADDLVRRGATTLERTVFINPSNRAEQYLLIFGETGDLSFESSTASITTAIVPAGPVIVPWHSASQKTSRIYYAPTGRVEIEAIP</sequence>
<evidence type="ECO:0008006" key="3">
    <source>
        <dbReference type="Google" id="ProtNLM"/>
    </source>
</evidence>